<reference evidence="4" key="1">
    <citation type="journal article" date="2019" name="Int. J. Syst. Evol. Microbiol.">
        <title>The Global Catalogue of Microorganisms (GCM) 10K type strain sequencing project: providing services to taxonomists for standard genome sequencing and annotation.</title>
        <authorList>
            <consortium name="The Broad Institute Genomics Platform"/>
            <consortium name="The Broad Institute Genome Sequencing Center for Infectious Disease"/>
            <person name="Wu L."/>
            <person name="Ma J."/>
        </authorList>
    </citation>
    <scope>NUCLEOTIDE SEQUENCE [LARGE SCALE GENOMIC DNA]</scope>
    <source>
        <strain evidence="4">CGMCC 4.1542</strain>
    </source>
</reference>
<accession>A0ABV9X6X6</accession>
<gene>
    <name evidence="3" type="ORF">ACFPRC_37350</name>
</gene>
<evidence type="ECO:0000313" key="3">
    <source>
        <dbReference type="EMBL" id="MFC5020483.1"/>
    </source>
</evidence>
<dbReference type="RefSeq" id="WP_328661742.1">
    <property type="nucleotide sequence ID" value="NZ_BAAATN010000026.1"/>
</dbReference>
<dbReference type="Proteomes" id="UP001595855">
    <property type="component" value="Unassembled WGS sequence"/>
</dbReference>
<proteinExistence type="predicted"/>
<comment type="caution">
    <text evidence="3">The sequence shown here is derived from an EMBL/GenBank/DDBJ whole genome shotgun (WGS) entry which is preliminary data.</text>
</comment>
<dbReference type="SUPFAM" id="SSF52172">
    <property type="entry name" value="CheY-like"/>
    <property type="match status" value="1"/>
</dbReference>
<evidence type="ECO:0000313" key="4">
    <source>
        <dbReference type="Proteomes" id="UP001595855"/>
    </source>
</evidence>
<organism evidence="3 4">
    <name type="scientific">Streptomyces lienomycini</name>
    <dbReference type="NCBI Taxonomy" id="284035"/>
    <lineage>
        <taxon>Bacteria</taxon>
        <taxon>Bacillati</taxon>
        <taxon>Actinomycetota</taxon>
        <taxon>Actinomycetes</taxon>
        <taxon>Kitasatosporales</taxon>
        <taxon>Streptomycetaceae</taxon>
        <taxon>Streptomyces</taxon>
    </lineage>
</organism>
<comment type="caution">
    <text evidence="1">Lacks conserved residue(s) required for the propagation of feature annotation.</text>
</comment>
<dbReference type="EMBL" id="JBHSJO010000003">
    <property type="protein sequence ID" value="MFC5020483.1"/>
    <property type="molecule type" value="Genomic_DNA"/>
</dbReference>
<evidence type="ECO:0000259" key="2">
    <source>
        <dbReference type="PROSITE" id="PS50110"/>
    </source>
</evidence>
<dbReference type="PROSITE" id="PS50110">
    <property type="entry name" value="RESPONSE_REGULATORY"/>
    <property type="match status" value="1"/>
</dbReference>
<dbReference type="InterPro" id="IPR001789">
    <property type="entry name" value="Sig_transdc_resp-reg_receiver"/>
</dbReference>
<dbReference type="InterPro" id="IPR011006">
    <property type="entry name" value="CheY-like_superfamily"/>
</dbReference>
<keyword evidence="4" id="KW-1185">Reference proteome</keyword>
<name>A0ABV9X6X6_9ACTN</name>
<sequence>MSAHLLVAEDDERQAQVLRMYLPSEGHDATVVHGGRVARST</sequence>
<evidence type="ECO:0000256" key="1">
    <source>
        <dbReference type="PROSITE-ProRule" id="PRU00169"/>
    </source>
</evidence>
<protein>
    <recommendedName>
        <fullName evidence="2">Response regulatory domain-containing protein</fullName>
    </recommendedName>
</protein>
<feature type="domain" description="Response regulatory" evidence="2">
    <location>
        <begin position="4"/>
        <end position="41"/>
    </location>
</feature>